<organism evidence="1 2">
    <name type="scientific">Sarocladium strictum</name>
    <name type="common">Black bundle disease fungus</name>
    <name type="synonym">Acremonium strictum</name>
    <dbReference type="NCBI Taxonomy" id="5046"/>
    <lineage>
        <taxon>Eukaryota</taxon>
        <taxon>Fungi</taxon>
        <taxon>Dikarya</taxon>
        <taxon>Ascomycota</taxon>
        <taxon>Pezizomycotina</taxon>
        <taxon>Sordariomycetes</taxon>
        <taxon>Hypocreomycetidae</taxon>
        <taxon>Hypocreales</taxon>
        <taxon>Sarocladiaceae</taxon>
        <taxon>Sarocladium</taxon>
    </lineage>
</organism>
<comment type="caution">
    <text evidence="1">The sequence shown here is derived from an EMBL/GenBank/DDBJ whole genome shotgun (WGS) entry which is preliminary data.</text>
</comment>
<name>A0AA39GBR8_SARSR</name>
<proteinExistence type="predicted"/>
<evidence type="ECO:0000313" key="2">
    <source>
        <dbReference type="Proteomes" id="UP001175261"/>
    </source>
</evidence>
<dbReference type="Proteomes" id="UP001175261">
    <property type="component" value="Unassembled WGS sequence"/>
</dbReference>
<keyword evidence="2" id="KW-1185">Reference proteome</keyword>
<dbReference type="EMBL" id="JAPDFR010000008">
    <property type="protein sequence ID" value="KAK0384146.1"/>
    <property type="molecule type" value="Genomic_DNA"/>
</dbReference>
<protein>
    <submittedName>
        <fullName evidence="1">Uncharacterized protein</fullName>
    </submittedName>
</protein>
<gene>
    <name evidence="1" type="ORF">NLU13_8235</name>
</gene>
<sequence length="1050" mass="116898">MSIQKATASAVAVTQENTIALANLNFDFSLFKVEAPASFKGLGNELTSTRKKAAEEGTLHITARKLGALFQSLSPSCPALVQAYGERVTQIASRRDLNPKATRMTHGLFKEHAGIDGTSIWAAATSGPESIAAHLLACLLARIWTPPEAVSIWVELVEHRRKDLQSVDDTDALYVRALEASKISVSREQLAEWDASARAWLRTADQAMGTKHTQLLLILNNVNIPVNQKPSVYESVIDAWTSGMSAGNKLVKGMPQSTQDGSVLLGLAAWHIYPDMLVLGKTPTEVKQNDDVVTPGALLTIGLQMKAQSHAGVYWSLSLSHLRYYGRPTVTERSLEEQANRLTVDQLLLVALSSLTRTWEFNLQQLAPVFRALWDQTSKVAAKFCEPQTTHWLGLFAQACELLLDADDFKRKTAAQLVRFGAKRAPAFVHSEVPSQMVPPLFGLLKFKTYFSVLSQSGKIDALRKLADTLNKTYKVNFLIRYQHEKTSLWQYATAVPIERPCGKRDAQGNLKTYTTHVRWLHESYYPNESARHSQILGEEVIDLSNDDVSITEKIYTYNTNDDFDDFTADEASESETITWKEATSALVLLSQGYDHLVADNFASESFSYVAGDHTTSLHWSLDASELTWKQHVPRIVGLDDILWTCDRQHFEPDAVMGLLAGFFNTLGLDEMRTSFRALATITKIYKLLPDATISIGITSTPLYRMLWTNQSKKLGLIFSCFAANWASTFSCIITLESGSLHIEPAACNNVMAVSVEDSIYIASPLLCDPLQDPNHYEVSRIRGNVGRSGIAMLIPPAGLERPEFDLSCWNLINHEAYDGRDEDSFQSTSLHLSFTGYTLPADIGKQGFRDTELYYMEARITVHNHGQEVADVDILGCIQSGELIRIPPCPHPPGLVQDSKAELMDHRVLTMIDNWHELLDNPSTPAVARSSGNWLGRLALVVVGHQLGHKMMISPDVLCWACVREFWAKRDVRHAVQVVDRLKVDPTLPSFEVSEKPSADDGELWHDHPELKLLALKEESREDDEGNTVALDVSRILADMSKRNVRIVC</sequence>
<dbReference type="AlphaFoldDB" id="A0AA39GBR8"/>
<reference evidence="1" key="1">
    <citation type="submission" date="2022-10" db="EMBL/GenBank/DDBJ databases">
        <title>Determination and structural analysis of whole genome sequence of Sarocladium strictum F4-1.</title>
        <authorList>
            <person name="Hu L."/>
            <person name="Jiang Y."/>
        </authorList>
    </citation>
    <scope>NUCLEOTIDE SEQUENCE</scope>
    <source>
        <strain evidence="1">F4-1</strain>
    </source>
</reference>
<evidence type="ECO:0000313" key="1">
    <source>
        <dbReference type="EMBL" id="KAK0384146.1"/>
    </source>
</evidence>
<accession>A0AA39GBR8</accession>